<keyword evidence="13" id="KW-0406">Ion transport</keyword>
<feature type="domain" description="FAD-binding FR-type" evidence="18">
    <location>
        <begin position="319"/>
        <end position="422"/>
    </location>
</feature>
<dbReference type="InterPro" id="IPR013130">
    <property type="entry name" value="Fe3_Rdtase_TM_dom"/>
</dbReference>
<dbReference type="InterPro" id="IPR017938">
    <property type="entry name" value="Riboflavin_synthase-like_b-brl"/>
</dbReference>
<dbReference type="FunFam" id="3.40.50.80:FF:000039">
    <property type="entry name" value="Ferric reduction oxidase 3"/>
    <property type="match status" value="1"/>
</dbReference>
<feature type="transmembrane region" description="Helical" evidence="17">
    <location>
        <begin position="6"/>
        <end position="30"/>
    </location>
</feature>
<dbReference type="Pfam" id="PF08022">
    <property type="entry name" value="FAD_binding_8"/>
    <property type="match status" value="1"/>
</dbReference>
<dbReference type="Pfam" id="PF01794">
    <property type="entry name" value="Ferric_reduct"/>
    <property type="match status" value="1"/>
</dbReference>
<dbReference type="KEGG" id="mcha:111011458"/>
<evidence type="ECO:0000256" key="1">
    <source>
        <dbReference type="ARBA" id="ARBA00001974"/>
    </source>
</evidence>
<evidence type="ECO:0000256" key="6">
    <source>
        <dbReference type="ARBA" id="ARBA00022692"/>
    </source>
</evidence>
<evidence type="ECO:0000256" key="15">
    <source>
        <dbReference type="ARBA" id="ARBA00050970"/>
    </source>
</evidence>
<evidence type="ECO:0000256" key="11">
    <source>
        <dbReference type="ARBA" id="ARBA00023002"/>
    </source>
</evidence>
<evidence type="ECO:0000259" key="18">
    <source>
        <dbReference type="PROSITE" id="PS51384"/>
    </source>
</evidence>
<evidence type="ECO:0000256" key="9">
    <source>
        <dbReference type="ARBA" id="ARBA00022982"/>
    </source>
</evidence>
<feature type="transmembrane region" description="Helical" evidence="17">
    <location>
        <begin position="125"/>
        <end position="145"/>
    </location>
</feature>
<feature type="transmembrane region" description="Helical" evidence="17">
    <location>
        <begin position="540"/>
        <end position="566"/>
    </location>
</feature>
<evidence type="ECO:0000256" key="17">
    <source>
        <dbReference type="SAM" id="Phobius"/>
    </source>
</evidence>
<dbReference type="SFLD" id="SFLDG01168">
    <property type="entry name" value="Ferric_reductase_subgroup_(FRE"/>
    <property type="match status" value="1"/>
</dbReference>
<dbReference type="InterPro" id="IPR013112">
    <property type="entry name" value="FAD-bd_8"/>
</dbReference>
<feature type="transmembrane region" description="Helical" evidence="17">
    <location>
        <begin position="59"/>
        <end position="79"/>
    </location>
</feature>
<keyword evidence="14 17" id="KW-0472">Membrane</keyword>
<evidence type="ECO:0000256" key="2">
    <source>
        <dbReference type="ARBA" id="ARBA00004141"/>
    </source>
</evidence>
<evidence type="ECO:0000256" key="7">
    <source>
        <dbReference type="ARBA" id="ARBA00022723"/>
    </source>
</evidence>
<dbReference type="Gene3D" id="3.40.50.80">
    <property type="entry name" value="Nucleotide-binding domain of ferredoxin-NADP reductase (FNR) module"/>
    <property type="match status" value="2"/>
</dbReference>
<evidence type="ECO:0000256" key="13">
    <source>
        <dbReference type="ARBA" id="ARBA00023065"/>
    </source>
</evidence>
<comment type="catalytic activity">
    <reaction evidence="15">
        <text>2 a Fe(II)-siderophore + NAD(+) + H(+) = 2 a Fe(III)-siderophore + NADH</text>
        <dbReference type="Rhea" id="RHEA:15061"/>
        <dbReference type="Rhea" id="RHEA-COMP:11342"/>
        <dbReference type="Rhea" id="RHEA-COMP:11344"/>
        <dbReference type="ChEBI" id="CHEBI:15378"/>
        <dbReference type="ChEBI" id="CHEBI:29033"/>
        <dbReference type="ChEBI" id="CHEBI:29034"/>
        <dbReference type="ChEBI" id="CHEBI:57540"/>
        <dbReference type="ChEBI" id="CHEBI:57945"/>
        <dbReference type="EC" id="1.16.1.7"/>
    </reaction>
</comment>
<dbReference type="OrthoDB" id="167398at2759"/>
<name>A0A6J1CIC9_MOMCH</name>
<keyword evidence="19" id="KW-1185">Reference proteome</keyword>
<keyword evidence="8" id="KW-0274">FAD</keyword>
<keyword evidence="5" id="KW-0285">Flavoprotein</keyword>
<dbReference type="GO" id="GO:0006811">
    <property type="term" value="P:monoatomic ion transport"/>
    <property type="evidence" value="ECO:0007669"/>
    <property type="project" value="UniProtKB-KW"/>
</dbReference>
<dbReference type="RefSeq" id="XP_022140907.1">
    <property type="nucleotide sequence ID" value="XM_022285215.1"/>
</dbReference>
<dbReference type="AlphaFoldDB" id="A0A6J1CIC9"/>
<dbReference type="SUPFAM" id="SSF52343">
    <property type="entry name" value="Ferredoxin reductase-like, C-terminal NADP-linked domain"/>
    <property type="match status" value="1"/>
</dbReference>
<keyword evidence="7" id="KW-0479">Metal-binding</keyword>
<dbReference type="PRINTS" id="PR00466">
    <property type="entry name" value="GP91PHOX"/>
</dbReference>
<dbReference type="PANTHER" id="PTHR11972:SF79">
    <property type="entry name" value="FERRIC REDUCTION OXIDASE 4-RELATED"/>
    <property type="match status" value="1"/>
</dbReference>
<dbReference type="InterPro" id="IPR000778">
    <property type="entry name" value="Cyt_b245_heavy_chain"/>
</dbReference>
<keyword evidence="12" id="KW-0408">Iron</keyword>
<evidence type="ECO:0000256" key="4">
    <source>
        <dbReference type="ARBA" id="ARBA00022448"/>
    </source>
</evidence>
<keyword evidence="11" id="KW-0560">Oxidoreductase</keyword>
<keyword evidence="9" id="KW-0249">Electron transport</keyword>
<dbReference type="InterPro" id="IPR039261">
    <property type="entry name" value="FNR_nucleotide-bd"/>
</dbReference>
<dbReference type="SUPFAM" id="SSF63380">
    <property type="entry name" value="Riboflavin synthase domain-like"/>
    <property type="match status" value="1"/>
</dbReference>
<feature type="transmembrane region" description="Helical" evidence="17">
    <location>
        <begin position="242"/>
        <end position="263"/>
    </location>
</feature>
<accession>A0A6J1CIC9</accession>
<dbReference type="CDD" id="cd06186">
    <property type="entry name" value="NOX_Duox_like_FAD_NADP"/>
    <property type="match status" value="1"/>
</dbReference>
<dbReference type="InterPro" id="IPR013121">
    <property type="entry name" value="Fe_red_NAD-bd_6"/>
</dbReference>
<evidence type="ECO:0000256" key="8">
    <source>
        <dbReference type="ARBA" id="ARBA00022827"/>
    </source>
</evidence>
<dbReference type="GO" id="GO:0140618">
    <property type="term" value="F:ferric-chelate reductase (NADH) activity"/>
    <property type="evidence" value="ECO:0007669"/>
    <property type="project" value="UniProtKB-EC"/>
</dbReference>
<keyword evidence="6 17" id="KW-0812">Transmembrane</keyword>
<feature type="transmembrane region" description="Helical" evidence="17">
    <location>
        <begin position="205"/>
        <end position="230"/>
    </location>
</feature>
<feature type="transmembrane region" description="Helical" evidence="17">
    <location>
        <begin position="586"/>
        <end position="606"/>
    </location>
</feature>
<evidence type="ECO:0000256" key="14">
    <source>
        <dbReference type="ARBA" id="ARBA00023136"/>
    </source>
</evidence>
<feature type="transmembrane region" description="Helical" evidence="17">
    <location>
        <begin position="166"/>
        <end position="185"/>
    </location>
</feature>
<dbReference type="PROSITE" id="PS51384">
    <property type="entry name" value="FAD_FR"/>
    <property type="match status" value="1"/>
</dbReference>
<comment type="similarity">
    <text evidence="3">Belongs to the ferric reductase (FRE) family.</text>
</comment>
<dbReference type="InterPro" id="IPR050369">
    <property type="entry name" value="RBOH/FRE"/>
</dbReference>
<evidence type="ECO:0000313" key="20">
    <source>
        <dbReference type="RefSeq" id="XP_022140907.1"/>
    </source>
</evidence>
<evidence type="ECO:0000256" key="12">
    <source>
        <dbReference type="ARBA" id="ARBA00023004"/>
    </source>
</evidence>
<comment type="cofactor">
    <cofactor evidence="1">
        <name>FAD</name>
        <dbReference type="ChEBI" id="CHEBI:57692"/>
    </cofactor>
</comment>
<comment type="subcellular location">
    <subcellularLocation>
        <location evidence="2">Membrane</location>
        <topology evidence="2">Multi-pass membrane protein</topology>
    </subcellularLocation>
</comment>
<gene>
    <name evidence="20" type="primary">LOC111011458</name>
</gene>
<evidence type="ECO:0000313" key="19">
    <source>
        <dbReference type="Proteomes" id="UP000504603"/>
    </source>
</evidence>
<dbReference type="Pfam" id="PF08030">
    <property type="entry name" value="NAD_binding_6"/>
    <property type="match status" value="1"/>
</dbReference>
<evidence type="ECO:0000256" key="5">
    <source>
        <dbReference type="ARBA" id="ARBA00022630"/>
    </source>
</evidence>
<dbReference type="GeneID" id="111011458"/>
<dbReference type="SFLD" id="SFLDS00052">
    <property type="entry name" value="Ferric_Reductase_Domain"/>
    <property type="match status" value="1"/>
</dbReference>
<reference evidence="20" key="1">
    <citation type="submission" date="2025-08" db="UniProtKB">
        <authorList>
            <consortium name="RefSeq"/>
        </authorList>
    </citation>
    <scope>IDENTIFICATION</scope>
    <source>
        <strain evidence="20">OHB3-1</strain>
    </source>
</reference>
<dbReference type="GO" id="GO:0046872">
    <property type="term" value="F:metal ion binding"/>
    <property type="evidence" value="ECO:0007669"/>
    <property type="project" value="UniProtKB-KW"/>
</dbReference>
<keyword evidence="10 17" id="KW-1133">Transmembrane helix</keyword>
<evidence type="ECO:0000256" key="16">
    <source>
        <dbReference type="ARBA" id="ARBA00066905"/>
    </source>
</evidence>
<dbReference type="InterPro" id="IPR017927">
    <property type="entry name" value="FAD-bd_FR_type"/>
</dbReference>
<feature type="transmembrane region" description="Helical" evidence="17">
    <location>
        <begin position="283"/>
        <end position="311"/>
    </location>
</feature>
<evidence type="ECO:0000256" key="3">
    <source>
        <dbReference type="ARBA" id="ARBA00006278"/>
    </source>
</evidence>
<keyword evidence="4" id="KW-0813">Transport</keyword>
<dbReference type="Proteomes" id="UP000504603">
    <property type="component" value="Unplaced"/>
</dbReference>
<dbReference type="EC" id="1.16.1.7" evidence="16"/>
<dbReference type="PANTHER" id="PTHR11972">
    <property type="entry name" value="NADPH OXIDASE"/>
    <property type="match status" value="1"/>
</dbReference>
<evidence type="ECO:0000256" key="10">
    <source>
        <dbReference type="ARBA" id="ARBA00022989"/>
    </source>
</evidence>
<proteinExistence type="inferred from homology"/>
<protein>
    <recommendedName>
        <fullName evidence="16">ferric-chelate reductase (NADH)</fullName>
        <ecNumber evidence="16">1.16.1.7</ecNumber>
    </recommendedName>
</protein>
<dbReference type="GO" id="GO:0005886">
    <property type="term" value="C:plasma membrane"/>
    <property type="evidence" value="ECO:0007669"/>
    <property type="project" value="TreeGrafter"/>
</dbReference>
<sequence length="710" mass="80230">MAMAMATMAGAVKIICLLAFTVWLWIWVLLPTKLYKITWTPNLNMDLNSTYFREQGTNLLLFSFPIMFMAALGCVYLHLQRKNNSSEQDHDDHKPFSSQRGRGDSFLRRPVLIMNPLGILNTLEIGFAAAFVVLLIWSLANYLYISFGNLHMDPGVKIWQAKFRSVSLRVGYIGNICWAFLFFPVTRGSSLLPLIGLTSESTIKYHIWLGHLSNLLFALHTVGFIIYWAITHQMAQLIQWSEDYVSNVAGLIAMAFATVIWATSFRPIRRKMFEVFYYTHHFYILYIIFYLIHVGVAYVCMILPGIFLFAIDRYLRFLQSQRRVSLVSARHLPCGAVELNFLKSPGLRYNPTSVMFINVPSISKLQWHPFTVTSNCNSDADTVTVVIKSGGCWTSKLHQQLSSSVDHLQVSVEGPYGPASTHFLRHESLLMISGGSGITPFISIIREIMIARSMKPDCHIPQIQLVCAFKNSIDLTMLDLLLPVSSTQTEFSNVPLQIEAYITREKEQPQTNAEMLINTTWFKPNPLDSPISEALGPNNWLLLGAIISSSFVMFLILLAIVTRYYIYPIERNGDAVYNYNYTYKVLWDIFLAFACICISSSLVFLWQGKTNASNGKQIQVSNVQTPKTSPGSWIYGGDRELESLPCQSLVQATNVHYGARPNLKKILLECKGSDTGVLVSGPTGMRHDVANICSSTYADNLNFHSMSFIW</sequence>
<organism evidence="19 20">
    <name type="scientific">Momordica charantia</name>
    <name type="common">Bitter gourd</name>
    <name type="synonym">Balsam pear</name>
    <dbReference type="NCBI Taxonomy" id="3673"/>
    <lineage>
        <taxon>Eukaryota</taxon>
        <taxon>Viridiplantae</taxon>
        <taxon>Streptophyta</taxon>
        <taxon>Embryophyta</taxon>
        <taxon>Tracheophyta</taxon>
        <taxon>Spermatophyta</taxon>
        <taxon>Magnoliopsida</taxon>
        <taxon>eudicotyledons</taxon>
        <taxon>Gunneridae</taxon>
        <taxon>Pentapetalae</taxon>
        <taxon>rosids</taxon>
        <taxon>fabids</taxon>
        <taxon>Cucurbitales</taxon>
        <taxon>Cucurbitaceae</taxon>
        <taxon>Momordiceae</taxon>
        <taxon>Momordica</taxon>
    </lineage>
</organism>